<dbReference type="Proteomes" id="UP000051223">
    <property type="component" value="Unassembled WGS sequence"/>
</dbReference>
<reference evidence="5 6" key="1">
    <citation type="journal article" date="2015" name="Genome Announc.">
        <title>Expanding the biotechnology potential of lactobacilli through comparative genomics of 213 strains and associated genera.</title>
        <authorList>
            <person name="Sun Z."/>
            <person name="Harris H.M."/>
            <person name="McCann A."/>
            <person name="Guo C."/>
            <person name="Argimon S."/>
            <person name="Zhang W."/>
            <person name="Yang X."/>
            <person name="Jeffery I.B."/>
            <person name="Cooney J.C."/>
            <person name="Kagawa T.F."/>
            <person name="Liu W."/>
            <person name="Song Y."/>
            <person name="Salvetti E."/>
            <person name="Wrobel A."/>
            <person name="Rasinkangas P."/>
            <person name="Parkhill J."/>
            <person name="Rea M.C."/>
            <person name="O'Sullivan O."/>
            <person name="Ritari J."/>
            <person name="Douillard F.P."/>
            <person name="Paul Ross R."/>
            <person name="Yang R."/>
            <person name="Briner A.E."/>
            <person name="Felis G.E."/>
            <person name="de Vos W.M."/>
            <person name="Barrangou R."/>
            <person name="Klaenhammer T.R."/>
            <person name="Caufield P.W."/>
            <person name="Cui Y."/>
            <person name="Zhang H."/>
            <person name="O'Toole P.W."/>
        </authorList>
    </citation>
    <scope>NUCLEOTIDE SEQUENCE [LARGE SCALE GENOMIC DNA]</scope>
    <source>
        <strain evidence="5 6">DSM 5661</strain>
    </source>
</reference>
<dbReference type="AlphaFoldDB" id="A0A0R1YE28"/>
<feature type="region of interest" description="Disordered" evidence="2">
    <location>
        <begin position="51"/>
        <end position="76"/>
    </location>
</feature>
<protein>
    <recommendedName>
        <fullName evidence="4">YSIRK Gram-positive signal peptide domain-containing protein</fullName>
    </recommendedName>
</protein>
<evidence type="ECO:0000259" key="4">
    <source>
        <dbReference type="Pfam" id="PF04650"/>
    </source>
</evidence>
<keyword evidence="3" id="KW-0812">Transmembrane</keyword>
<feature type="domain" description="YSIRK Gram-positive signal peptide" evidence="4">
    <location>
        <begin position="15"/>
        <end position="38"/>
    </location>
</feature>
<feature type="transmembrane region" description="Helical" evidence="3">
    <location>
        <begin position="21"/>
        <end position="40"/>
    </location>
</feature>
<keyword evidence="3" id="KW-0472">Membrane</keyword>
<evidence type="ECO:0000256" key="1">
    <source>
        <dbReference type="ARBA" id="ARBA00022729"/>
    </source>
</evidence>
<gene>
    <name evidence="5" type="ORF">FC39_GL000421</name>
</gene>
<evidence type="ECO:0000313" key="6">
    <source>
        <dbReference type="Proteomes" id="UP000051223"/>
    </source>
</evidence>
<comment type="caution">
    <text evidence="5">The sequence shown here is derived from an EMBL/GenBank/DDBJ whole genome shotgun (WGS) entry which is preliminary data.</text>
</comment>
<keyword evidence="1" id="KW-0732">Signal</keyword>
<name>A0A0R1YE28_9LACO</name>
<evidence type="ECO:0000313" key="5">
    <source>
        <dbReference type="EMBL" id="KRM40605.1"/>
    </source>
</evidence>
<dbReference type="OrthoDB" id="2329870at2"/>
<proteinExistence type="predicted"/>
<keyword evidence="3" id="KW-1133">Transmembrane helix</keyword>
<dbReference type="Pfam" id="PF04650">
    <property type="entry name" value="YSIRK_signal"/>
    <property type="match status" value="1"/>
</dbReference>
<organism evidence="5 6">
    <name type="scientific">Lactobacillus hamsteri DSM 5661 = JCM 6256</name>
    <dbReference type="NCBI Taxonomy" id="1423754"/>
    <lineage>
        <taxon>Bacteria</taxon>
        <taxon>Bacillati</taxon>
        <taxon>Bacillota</taxon>
        <taxon>Bacilli</taxon>
        <taxon>Lactobacillales</taxon>
        <taxon>Lactobacillaceae</taxon>
        <taxon>Lactobacillus</taxon>
    </lineage>
</organism>
<dbReference type="NCBIfam" id="TIGR01168">
    <property type="entry name" value="YSIRK_signal"/>
    <property type="match status" value="1"/>
</dbReference>
<evidence type="ECO:0000256" key="3">
    <source>
        <dbReference type="SAM" id="Phobius"/>
    </source>
</evidence>
<dbReference type="STRING" id="1423754.FC39_GL000421"/>
<keyword evidence="6" id="KW-1185">Reference proteome</keyword>
<dbReference type="EMBL" id="AZGI01000014">
    <property type="protein sequence ID" value="KRM40605.1"/>
    <property type="molecule type" value="Genomic_DNA"/>
</dbReference>
<sequence length="462" mass="50914">MDAKRKQMVEEISKERQRFSIRKLSIGVASVFLGTMVFWGTNSTVEAAVDNHSSAQTVEQTPSSNNSHDNQEQNTEIAQNNTKTIEQNKTESNNTTAQIPAIHDKQKITENNLDNEASTETLKLEGNDKVSPDTLNKIVAENKTEEKKATFTGYAQMVNADGSKNAAADSDNGVEVNVGDHMTIKYQLSSYGDSTIKNPNFMVLIPKGFTTDGLKDNGSAADNPYTINKLGKTTNGEEAYWVTTKTAPDGNGKEIQLKADLTATDKDLDGRKQTYNVWNQLVFADAHDLNYNLPEGYGGGNTTVTLTDGRKYILAKFTNGIQNYQAGRIVYNIIPGKNAADSSKYEVKNVSAQAVDGSTDQESGSEKLSFTIVLNKPIDDQDYIDVDMGLTEENGSIRHYDNQLSKTIAIKYKGSVVGKAYNMGDHYRLVFNDDETNRYINTADPSNPFIIELNLNWVSGKN</sequence>
<dbReference type="RefSeq" id="WP_025080773.1">
    <property type="nucleotide sequence ID" value="NZ_AZGI01000014.1"/>
</dbReference>
<dbReference type="PATRIC" id="fig|1423754.3.peg.434"/>
<evidence type="ECO:0000256" key="2">
    <source>
        <dbReference type="SAM" id="MobiDB-lite"/>
    </source>
</evidence>
<dbReference type="InterPro" id="IPR005877">
    <property type="entry name" value="YSIRK_signal_dom"/>
</dbReference>
<accession>A0A0R1YE28</accession>